<dbReference type="AlphaFoldDB" id="A0A2A7NN15"/>
<dbReference type="RefSeq" id="WP_097934159.1">
    <property type="nucleotide sequence ID" value="NZ_BAAATC010000019.1"/>
</dbReference>
<gene>
    <name evidence="1" type="ORF">CRI78_25285</name>
</gene>
<dbReference type="Proteomes" id="UP000220340">
    <property type="component" value="Unassembled WGS sequence"/>
</dbReference>
<evidence type="ECO:0000313" key="2">
    <source>
        <dbReference type="Proteomes" id="UP000220340"/>
    </source>
</evidence>
<sequence>MSTALWFVAAVVAVGTIAGGLMRMRAWLQKPVPPEVIEAAHRDDEDAD</sequence>
<evidence type="ECO:0000313" key="1">
    <source>
        <dbReference type="EMBL" id="PEG51670.1"/>
    </source>
</evidence>
<proteinExistence type="predicted"/>
<organism evidence="1 2">
    <name type="scientific">Mycolicibacterium diernhoferi</name>
    <dbReference type="NCBI Taxonomy" id="1801"/>
    <lineage>
        <taxon>Bacteria</taxon>
        <taxon>Bacillati</taxon>
        <taxon>Actinomycetota</taxon>
        <taxon>Actinomycetes</taxon>
        <taxon>Mycobacteriales</taxon>
        <taxon>Mycobacteriaceae</taxon>
        <taxon>Mycolicibacterium</taxon>
    </lineage>
</organism>
<protein>
    <submittedName>
        <fullName evidence="1">Uncharacterized protein</fullName>
    </submittedName>
</protein>
<reference evidence="1 2" key="1">
    <citation type="submission" date="2017-10" db="EMBL/GenBank/DDBJ databases">
        <title>The new phylogeny of genus Mycobacterium.</title>
        <authorList>
            <person name="Tortoli E."/>
            <person name="Trovato A."/>
            <person name="Cirillo D.M."/>
        </authorList>
    </citation>
    <scope>NUCLEOTIDE SEQUENCE [LARGE SCALE GENOMIC DNA]</scope>
    <source>
        <strain evidence="1 2">IP141170001</strain>
    </source>
</reference>
<accession>A0A2A7NN15</accession>
<comment type="caution">
    <text evidence="1">The sequence shown here is derived from an EMBL/GenBank/DDBJ whole genome shotgun (WGS) entry which is preliminary data.</text>
</comment>
<dbReference type="EMBL" id="PDCR01000045">
    <property type="protein sequence ID" value="PEG51670.1"/>
    <property type="molecule type" value="Genomic_DNA"/>
</dbReference>
<keyword evidence="2" id="KW-1185">Reference proteome</keyword>
<name>A0A2A7NN15_9MYCO</name>